<evidence type="ECO:0000256" key="1">
    <source>
        <dbReference type="SAM" id="Phobius"/>
    </source>
</evidence>
<dbReference type="AlphaFoldDB" id="A0A951QEG8"/>
<feature type="transmembrane region" description="Helical" evidence="1">
    <location>
        <begin position="143"/>
        <end position="165"/>
    </location>
</feature>
<evidence type="ECO:0000313" key="3">
    <source>
        <dbReference type="Proteomes" id="UP000757435"/>
    </source>
</evidence>
<protein>
    <submittedName>
        <fullName evidence="2">Uncharacterized protein</fullName>
    </submittedName>
</protein>
<accession>A0A951QEG8</accession>
<dbReference type="Proteomes" id="UP000757435">
    <property type="component" value="Unassembled WGS sequence"/>
</dbReference>
<feature type="transmembrane region" description="Helical" evidence="1">
    <location>
        <begin position="171"/>
        <end position="190"/>
    </location>
</feature>
<reference evidence="2" key="1">
    <citation type="submission" date="2021-05" db="EMBL/GenBank/DDBJ databases">
        <authorList>
            <person name="Pietrasiak N."/>
            <person name="Ward R."/>
            <person name="Stajich J.E."/>
            <person name="Kurbessoian T."/>
        </authorList>
    </citation>
    <scope>NUCLEOTIDE SEQUENCE</scope>
    <source>
        <strain evidence="2">UHER 2000/2452</strain>
    </source>
</reference>
<sequence length="195" mass="21308">MLNDAENTVHEITAESHPNTWALLQATTEEIISDDLPSRIMCPCCTHEFDLNANLDATFYDAKDQAIADLHFDVKSLEASTDTRLAALVSQADDTEYSVAALQFNVERLEGTVNTLNDILDNDSTQIIRITTRRFRVAEFLRYMAMTAIGFTAVLTIGAAISGSQAQKDEFAQLAVFTGFGAVLGIAIGYSTSED</sequence>
<dbReference type="EMBL" id="JAHHHD010000029">
    <property type="protein sequence ID" value="MBW4661075.1"/>
    <property type="molecule type" value="Genomic_DNA"/>
</dbReference>
<reference evidence="2" key="2">
    <citation type="journal article" date="2022" name="Microbiol. Resour. Announc.">
        <title>Metagenome Sequencing to Explore Phylogenomics of Terrestrial Cyanobacteria.</title>
        <authorList>
            <person name="Ward R.D."/>
            <person name="Stajich J.E."/>
            <person name="Johansen J.R."/>
            <person name="Huntemann M."/>
            <person name="Clum A."/>
            <person name="Foster B."/>
            <person name="Foster B."/>
            <person name="Roux S."/>
            <person name="Palaniappan K."/>
            <person name="Varghese N."/>
            <person name="Mukherjee S."/>
            <person name="Reddy T.B.K."/>
            <person name="Daum C."/>
            <person name="Copeland A."/>
            <person name="Chen I.A."/>
            <person name="Ivanova N.N."/>
            <person name="Kyrpides N.C."/>
            <person name="Shapiro N."/>
            <person name="Eloe-Fadrosh E.A."/>
            <person name="Pietrasiak N."/>
        </authorList>
    </citation>
    <scope>NUCLEOTIDE SEQUENCE</scope>
    <source>
        <strain evidence="2">UHER 2000/2452</strain>
    </source>
</reference>
<keyword evidence="1" id="KW-0472">Membrane</keyword>
<gene>
    <name evidence="2" type="ORF">KME15_20565</name>
</gene>
<evidence type="ECO:0000313" key="2">
    <source>
        <dbReference type="EMBL" id="MBW4661075.1"/>
    </source>
</evidence>
<organism evidence="2 3">
    <name type="scientific">Drouetiella hepatica Uher 2000/2452</name>
    <dbReference type="NCBI Taxonomy" id="904376"/>
    <lineage>
        <taxon>Bacteria</taxon>
        <taxon>Bacillati</taxon>
        <taxon>Cyanobacteriota</taxon>
        <taxon>Cyanophyceae</taxon>
        <taxon>Oculatellales</taxon>
        <taxon>Oculatellaceae</taxon>
        <taxon>Drouetiella</taxon>
    </lineage>
</organism>
<keyword evidence="1" id="KW-1133">Transmembrane helix</keyword>
<comment type="caution">
    <text evidence="2">The sequence shown here is derived from an EMBL/GenBank/DDBJ whole genome shotgun (WGS) entry which is preliminary data.</text>
</comment>
<name>A0A951QEG8_9CYAN</name>
<proteinExistence type="predicted"/>
<keyword evidence="1" id="KW-0812">Transmembrane</keyword>